<feature type="transmembrane region" description="Helical" evidence="2">
    <location>
        <begin position="138"/>
        <end position="158"/>
    </location>
</feature>
<dbReference type="OrthoDB" id="2103474at2759"/>
<dbReference type="Proteomes" id="UP000789572">
    <property type="component" value="Unassembled WGS sequence"/>
</dbReference>
<keyword evidence="2" id="KW-1133">Transmembrane helix</keyword>
<evidence type="ECO:0000313" key="4">
    <source>
        <dbReference type="Proteomes" id="UP000789572"/>
    </source>
</evidence>
<accession>A0A9N8VWY5</accession>
<name>A0A9N8VWY5_9GLOM</name>
<evidence type="ECO:0000313" key="3">
    <source>
        <dbReference type="EMBL" id="CAG8467287.1"/>
    </source>
</evidence>
<dbReference type="InterPro" id="IPR025187">
    <property type="entry name" value="DUF4112"/>
</dbReference>
<dbReference type="Pfam" id="PF13430">
    <property type="entry name" value="DUF4112"/>
    <property type="match status" value="1"/>
</dbReference>
<gene>
    <name evidence="3" type="ORF">POCULU_LOCUS861</name>
</gene>
<dbReference type="AlphaFoldDB" id="A0A9N8VWY5"/>
<dbReference type="PANTHER" id="PTHR35519">
    <property type="entry name" value="MEMBRANE PROTEINS"/>
    <property type="match status" value="1"/>
</dbReference>
<reference evidence="3" key="1">
    <citation type="submission" date="2021-06" db="EMBL/GenBank/DDBJ databases">
        <authorList>
            <person name="Kallberg Y."/>
            <person name="Tangrot J."/>
            <person name="Rosling A."/>
        </authorList>
    </citation>
    <scope>NUCLEOTIDE SEQUENCE</scope>
    <source>
        <strain evidence="3">IA702</strain>
    </source>
</reference>
<sequence length="201" mass="22548">MSISQKIAKSVIKKSLRSNIREGQDSKTQTESSDAFQQGPSNSAHILMNKRDKKNKWNIPPGLTKNEAQVLKVVKKRARLYDTNFCSCCCCNVGLEPVLGLIPVIGDFVGVFLALMLVNTAKKADLPQMVVSKMLVNVWIDFLLGLIPFVGDLFDFFYKCNTRNAIILHTFLENRAKNRSLVEEGTVEIIAPRYPETSVVR</sequence>
<organism evidence="3 4">
    <name type="scientific">Paraglomus occultum</name>
    <dbReference type="NCBI Taxonomy" id="144539"/>
    <lineage>
        <taxon>Eukaryota</taxon>
        <taxon>Fungi</taxon>
        <taxon>Fungi incertae sedis</taxon>
        <taxon>Mucoromycota</taxon>
        <taxon>Glomeromycotina</taxon>
        <taxon>Glomeromycetes</taxon>
        <taxon>Paraglomerales</taxon>
        <taxon>Paraglomeraceae</taxon>
        <taxon>Paraglomus</taxon>
    </lineage>
</organism>
<feature type="region of interest" description="Disordered" evidence="1">
    <location>
        <begin position="18"/>
        <end position="41"/>
    </location>
</feature>
<feature type="transmembrane region" description="Helical" evidence="2">
    <location>
        <begin position="98"/>
        <end position="118"/>
    </location>
</feature>
<evidence type="ECO:0000256" key="2">
    <source>
        <dbReference type="SAM" id="Phobius"/>
    </source>
</evidence>
<evidence type="ECO:0000256" key="1">
    <source>
        <dbReference type="SAM" id="MobiDB-lite"/>
    </source>
</evidence>
<feature type="compositionally biased region" description="Polar residues" evidence="1">
    <location>
        <begin position="26"/>
        <end position="41"/>
    </location>
</feature>
<protein>
    <submittedName>
        <fullName evidence="3">7181_t:CDS:1</fullName>
    </submittedName>
</protein>
<keyword evidence="2" id="KW-0472">Membrane</keyword>
<keyword evidence="2" id="KW-0812">Transmembrane</keyword>
<comment type="caution">
    <text evidence="3">The sequence shown here is derived from an EMBL/GenBank/DDBJ whole genome shotgun (WGS) entry which is preliminary data.</text>
</comment>
<proteinExistence type="predicted"/>
<dbReference type="PANTHER" id="PTHR35519:SF1">
    <property type="entry name" value="YALI0C06193P"/>
    <property type="match status" value="1"/>
</dbReference>
<dbReference type="EMBL" id="CAJVPJ010000052">
    <property type="protein sequence ID" value="CAG8467287.1"/>
    <property type="molecule type" value="Genomic_DNA"/>
</dbReference>
<keyword evidence="4" id="KW-1185">Reference proteome</keyword>